<dbReference type="AlphaFoldDB" id="A0A8A3PBN6"/>
<dbReference type="EMBL" id="CP063407">
    <property type="protein sequence ID" value="QSZ32478.1"/>
    <property type="molecule type" value="Genomic_DNA"/>
</dbReference>
<gene>
    <name evidence="1" type="ORF">DSL72_002052</name>
</gene>
<organism evidence="1 2">
    <name type="scientific">Monilinia vaccinii-corymbosi</name>
    <dbReference type="NCBI Taxonomy" id="61207"/>
    <lineage>
        <taxon>Eukaryota</taxon>
        <taxon>Fungi</taxon>
        <taxon>Dikarya</taxon>
        <taxon>Ascomycota</taxon>
        <taxon>Pezizomycotina</taxon>
        <taxon>Leotiomycetes</taxon>
        <taxon>Helotiales</taxon>
        <taxon>Sclerotiniaceae</taxon>
        <taxon>Monilinia</taxon>
    </lineage>
</organism>
<sequence>MPRQIQGFPDSAIRFTEAGAWSDEGGRHDYIAVALADFQAFSLERSRGRAPLIILMDVLSSTVKGINDG</sequence>
<evidence type="ECO:0000313" key="2">
    <source>
        <dbReference type="Proteomes" id="UP000672032"/>
    </source>
</evidence>
<protein>
    <submittedName>
        <fullName evidence="1">Uncharacterized protein</fullName>
    </submittedName>
</protein>
<reference evidence="1" key="1">
    <citation type="submission" date="2020-10" db="EMBL/GenBank/DDBJ databases">
        <title>Genome Sequence of Monilinia vaccinii-corymbosi Sheds Light on Mummy Berry Disease Infection of Blueberry and Mating Type.</title>
        <authorList>
            <person name="Yow A.G."/>
            <person name="Zhang Y."/>
            <person name="Bansal K."/>
            <person name="Eacker S.M."/>
            <person name="Sullivan S."/>
            <person name="Liachko I."/>
            <person name="Cubeta M.A."/>
            <person name="Rollins J.A."/>
            <person name="Ashrafi H."/>
        </authorList>
    </citation>
    <scope>NUCLEOTIDE SEQUENCE</scope>
    <source>
        <strain evidence="1">RL-1</strain>
    </source>
</reference>
<proteinExistence type="predicted"/>
<accession>A0A8A3PBN6</accession>
<keyword evidence="2" id="KW-1185">Reference proteome</keyword>
<dbReference type="Proteomes" id="UP000672032">
    <property type="component" value="Chromosome 3"/>
</dbReference>
<name>A0A8A3PBN6_9HELO</name>
<evidence type="ECO:0000313" key="1">
    <source>
        <dbReference type="EMBL" id="QSZ32478.1"/>
    </source>
</evidence>